<feature type="transmembrane region" description="Helical" evidence="22">
    <location>
        <begin position="409"/>
        <end position="430"/>
    </location>
</feature>
<dbReference type="GO" id="GO:0007031">
    <property type="term" value="P:peroxisome organization"/>
    <property type="evidence" value="ECO:0007669"/>
    <property type="project" value="TreeGrafter"/>
</dbReference>
<dbReference type="GO" id="GO:0005324">
    <property type="term" value="F:long-chain fatty acid transmembrane transporter activity"/>
    <property type="evidence" value="ECO:0007669"/>
    <property type="project" value="TreeGrafter"/>
</dbReference>
<dbReference type="FunFam" id="1.20.1560.10:FF:000064">
    <property type="entry name" value="ATP-binding cassette sub-family D member 4"/>
    <property type="match status" value="1"/>
</dbReference>
<dbReference type="GO" id="GO:0005789">
    <property type="term" value="C:endoplasmic reticulum membrane"/>
    <property type="evidence" value="ECO:0007669"/>
    <property type="project" value="UniProtKB-SubCell"/>
</dbReference>
<dbReference type="SUPFAM" id="SSF90123">
    <property type="entry name" value="ABC transporter transmembrane region"/>
    <property type="match status" value="1"/>
</dbReference>
<dbReference type="InterPro" id="IPR011527">
    <property type="entry name" value="ABC1_TM_dom"/>
</dbReference>
<evidence type="ECO:0000313" key="25">
    <source>
        <dbReference type="Proteomes" id="UP001159641"/>
    </source>
</evidence>
<dbReference type="GO" id="GO:0015910">
    <property type="term" value="P:long-chain fatty acid import into peroxisome"/>
    <property type="evidence" value="ECO:0007669"/>
    <property type="project" value="TreeGrafter"/>
</dbReference>
<feature type="domain" description="ABC transmembrane type-1" evidence="23">
    <location>
        <begin position="181"/>
        <end position="452"/>
    </location>
</feature>
<dbReference type="PANTHER" id="PTHR11384:SF59">
    <property type="entry name" value="LYSOSOMAL COBALAMIN TRANSPORTER ABCD4"/>
    <property type="match status" value="1"/>
</dbReference>
<evidence type="ECO:0000256" key="11">
    <source>
        <dbReference type="ARBA" id="ARBA00023136"/>
    </source>
</evidence>
<comment type="similarity">
    <text evidence="3">Belongs to the ABC transporter superfamily. ABCD family. Peroxisomal fatty acyl CoA transporter (TC 3.A.1.203) subfamily.</text>
</comment>
<sequence>MITCYDLYHTFQPAVLLLMFLSVYKAFVMEMFVHLCSPGSWTALLALSTLALRRVNRLSTVVLFEKSVASGSGCVSLRLPLYPPISVVAGCRGPAPRPPPLFGGREFFGLYPERIRGLPSSRVGRIPGHGCPGARAPGSRPVRLSLLLLPLFFRPRLDLQFFQRFLQIQKVLFPSWSSQNALMFLTLLCVALLEQLVIYRVGLIPSQYFGVLGNKDLNGFKTLTFLAVVLIVLNSMLKSFDQFTCNLLYVSWRKDLTEHLHRLYFRGRVYYTLNVLRDDIDNPDQRISQDVERFCRQLSSMASKLIISPFTLVYYTYQCFQSTGWLGPVSIFGYFILGTVVNKMLMGPIVAKLVQQEKLEGDFRFKHMQIRVNAEAAAFFRAGHVEHMRTDHRLQRLLQTQRELMSKELWLYIGVNMFDYLGSILSYVVISIPIFSGVYGDLSPTELSTLVSKNAFVCMYLISCFTRLIDLSTTLSDVAGYTHRIGELQETLLDMTLKSRDGEILDESEWDLARAPGWPATERTDTAFLLERVCISAPSSNKPLIKDLSLKISEGQSLLITGNTGTGKTSLLRVLGGLWASTWGENQPSLL</sequence>
<evidence type="ECO:0000256" key="1">
    <source>
        <dbReference type="ARBA" id="ARBA00004155"/>
    </source>
</evidence>
<proteinExistence type="inferred from homology"/>
<evidence type="ECO:0000256" key="3">
    <source>
        <dbReference type="ARBA" id="ARBA00008575"/>
    </source>
</evidence>
<dbReference type="GO" id="GO:0042760">
    <property type="term" value="P:very long-chain fatty acid catabolic process"/>
    <property type="evidence" value="ECO:0007669"/>
    <property type="project" value="TreeGrafter"/>
</dbReference>
<dbReference type="EC" id="7.6.2.8" evidence="16"/>
<dbReference type="Gene3D" id="3.40.50.300">
    <property type="entry name" value="P-loop containing nucleotide triphosphate hydrolases"/>
    <property type="match status" value="1"/>
</dbReference>
<reference evidence="24 25" key="1">
    <citation type="submission" date="2022-11" db="EMBL/GenBank/DDBJ databases">
        <title>Whole genome sequence of Eschrichtius robustus ER-17-0199.</title>
        <authorList>
            <person name="Bruniche-Olsen A."/>
            <person name="Black A.N."/>
            <person name="Fields C.J."/>
            <person name="Walden K."/>
            <person name="Dewoody J.A."/>
        </authorList>
    </citation>
    <scope>NUCLEOTIDE SEQUENCE [LARGE SCALE GENOMIC DNA]</scope>
    <source>
        <strain evidence="24">ER-17-0199</strain>
        <tissue evidence="24">Blubber</tissue>
    </source>
</reference>
<dbReference type="Pfam" id="PF06472">
    <property type="entry name" value="ABC_membrane_2"/>
    <property type="match status" value="1"/>
</dbReference>
<evidence type="ECO:0000256" key="14">
    <source>
        <dbReference type="ARBA" id="ARBA00055206"/>
    </source>
</evidence>
<evidence type="ECO:0000256" key="18">
    <source>
        <dbReference type="ARBA" id="ARBA00077630"/>
    </source>
</evidence>
<evidence type="ECO:0000256" key="10">
    <source>
        <dbReference type="ARBA" id="ARBA00022989"/>
    </source>
</evidence>
<evidence type="ECO:0000256" key="17">
    <source>
        <dbReference type="ARBA" id="ARBA00069204"/>
    </source>
</evidence>
<gene>
    <name evidence="24" type="ORF">J1605_019243</name>
</gene>
<dbReference type="AlphaFoldDB" id="A0AB34HRT4"/>
<comment type="subunit">
    <text evidence="15">Homodimer or heterodimer. Interacts with LMBRD1; this interaction induces the translocation of ABCD4 from the ER to the lysosome membrane. Interacts with LMBRD1 and MMACHC; this interaction ensures the transport of cobalamin from the lysosome to the cytosol.</text>
</comment>
<comment type="caution">
    <text evidence="24">The sequence shown here is derived from an EMBL/GenBank/DDBJ whole genome shotgun (WGS) entry which is preliminary data.</text>
</comment>
<accession>A0AB34HRT4</accession>
<organism evidence="24 25">
    <name type="scientific">Eschrichtius robustus</name>
    <name type="common">California gray whale</name>
    <name type="synonym">Eschrichtius gibbosus</name>
    <dbReference type="NCBI Taxonomy" id="9764"/>
    <lineage>
        <taxon>Eukaryota</taxon>
        <taxon>Metazoa</taxon>
        <taxon>Chordata</taxon>
        <taxon>Craniata</taxon>
        <taxon>Vertebrata</taxon>
        <taxon>Euteleostomi</taxon>
        <taxon>Mammalia</taxon>
        <taxon>Eutheria</taxon>
        <taxon>Laurasiatheria</taxon>
        <taxon>Artiodactyla</taxon>
        <taxon>Whippomorpha</taxon>
        <taxon>Cetacea</taxon>
        <taxon>Mysticeti</taxon>
        <taxon>Eschrichtiidae</taxon>
        <taxon>Eschrichtius</taxon>
    </lineage>
</organism>
<dbReference type="SUPFAM" id="SSF52540">
    <property type="entry name" value="P-loop containing nucleoside triphosphate hydrolases"/>
    <property type="match status" value="1"/>
</dbReference>
<feature type="transmembrane region" description="Helical" evidence="22">
    <location>
        <begin position="219"/>
        <end position="237"/>
    </location>
</feature>
<dbReference type="InterPro" id="IPR050835">
    <property type="entry name" value="ABC_transporter_sub-D"/>
</dbReference>
<dbReference type="Proteomes" id="UP001159641">
    <property type="component" value="Unassembled WGS sequence"/>
</dbReference>
<comment type="catalytic activity">
    <reaction evidence="13">
        <text>an R-cob(III)alamin(out) + ATP + H2O = an R-cob(III)alamin(in) + ADP + phosphate + H(+)</text>
        <dbReference type="Rhea" id="RHEA:17873"/>
        <dbReference type="ChEBI" id="CHEBI:15377"/>
        <dbReference type="ChEBI" id="CHEBI:15378"/>
        <dbReference type="ChEBI" id="CHEBI:30616"/>
        <dbReference type="ChEBI" id="CHEBI:43474"/>
        <dbReference type="ChEBI" id="CHEBI:140785"/>
        <dbReference type="ChEBI" id="CHEBI:456216"/>
        <dbReference type="EC" id="7.6.2.8"/>
    </reaction>
    <physiologicalReaction direction="left-to-right" evidence="13">
        <dbReference type="Rhea" id="RHEA:17874"/>
    </physiologicalReaction>
</comment>
<keyword evidence="5 22" id="KW-0812">Transmembrane</keyword>
<feature type="transmembrane region" description="Helical" evidence="22">
    <location>
        <begin position="7"/>
        <end position="26"/>
    </location>
</feature>
<evidence type="ECO:0000256" key="5">
    <source>
        <dbReference type="ARBA" id="ARBA00022692"/>
    </source>
</evidence>
<feature type="transmembrane region" description="Helical" evidence="22">
    <location>
        <begin position="180"/>
        <end position="199"/>
    </location>
</feature>
<keyword evidence="8" id="KW-0067">ATP-binding</keyword>
<evidence type="ECO:0000259" key="23">
    <source>
        <dbReference type="PROSITE" id="PS50929"/>
    </source>
</evidence>
<evidence type="ECO:0000313" key="24">
    <source>
        <dbReference type="EMBL" id="KAJ8793822.1"/>
    </source>
</evidence>
<comment type="subcellular location">
    <subcellularLocation>
        <location evidence="2">Endoplasmic reticulum membrane</location>
        <topology evidence="2">Multi-pass membrane protein</topology>
    </subcellularLocation>
    <subcellularLocation>
        <location evidence="1">Lysosome membrane</location>
        <topology evidence="1">Multi-pass membrane protein</topology>
    </subcellularLocation>
</comment>
<evidence type="ECO:0000256" key="20">
    <source>
        <dbReference type="ARBA" id="ARBA00082325"/>
    </source>
</evidence>
<dbReference type="InterPro" id="IPR036640">
    <property type="entry name" value="ABC1_TM_sf"/>
</dbReference>
<dbReference type="GO" id="GO:0005778">
    <property type="term" value="C:peroxisomal membrane"/>
    <property type="evidence" value="ECO:0007669"/>
    <property type="project" value="TreeGrafter"/>
</dbReference>
<dbReference type="PANTHER" id="PTHR11384">
    <property type="entry name" value="ATP-BINDING CASSETTE, SUB-FAMILY D MEMBER"/>
    <property type="match status" value="1"/>
</dbReference>
<dbReference type="EMBL" id="JAIQCJ010000943">
    <property type="protein sequence ID" value="KAJ8793822.1"/>
    <property type="molecule type" value="Genomic_DNA"/>
</dbReference>
<keyword evidence="12" id="KW-0458">Lysosome</keyword>
<evidence type="ECO:0000256" key="12">
    <source>
        <dbReference type="ARBA" id="ARBA00023228"/>
    </source>
</evidence>
<evidence type="ECO:0000256" key="19">
    <source>
        <dbReference type="ARBA" id="ARBA00080467"/>
    </source>
</evidence>
<keyword evidence="25" id="KW-1185">Reference proteome</keyword>
<dbReference type="InterPro" id="IPR027417">
    <property type="entry name" value="P-loop_NTPase"/>
</dbReference>
<evidence type="ECO:0000256" key="2">
    <source>
        <dbReference type="ARBA" id="ARBA00004477"/>
    </source>
</evidence>
<keyword evidence="6" id="KW-0547">Nucleotide-binding</keyword>
<protein>
    <recommendedName>
        <fullName evidence="17">Lysosomal cobalamin transporter ABCD4</fullName>
        <ecNumber evidence="16">7.6.2.8</ecNumber>
    </recommendedName>
    <alternativeName>
        <fullName evidence="18">ATP-binding cassette sub-family D member 4</fullName>
    </alternativeName>
    <alternativeName>
        <fullName evidence="19">PMP70-related protein</fullName>
    </alternativeName>
    <alternativeName>
        <fullName evidence="20">Peroxisomal membrane protein 1-like</fullName>
    </alternativeName>
    <alternativeName>
        <fullName evidence="21">Peroxisomal membrane protein 69</fullName>
    </alternativeName>
</protein>
<evidence type="ECO:0000256" key="21">
    <source>
        <dbReference type="ARBA" id="ARBA00083583"/>
    </source>
</evidence>
<dbReference type="GO" id="GO:0005524">
    <property type="term" value="F:ATP binding"/>
    <property type="evidence" value="ECO:0007669"/>
    <property type="project" value="UniProtKB-KW"/>
</dbReference>
<dbReference type="Gene3D" id="1.20.1560.10">
    <property type="entry name" value="ABC transporter type 1, transmembrane domain"/>
    <property type="match status" value="1"/>
</dbReference>
<evidence type="ECO:0000256" key="4">
    <source>
        <dbReference type="ARBA" id="ARBA00022448"/>
    </source>
</evidence>
<keyword evidence="4" id="KW-0813">Transport</keyword>
<evidence type="ECO:0000256" key="22">
    <source>
        <dbReference type="SAM" id="Phobius"/>
    </source>
</evidence>
<dbReference type="GO" id="GO:0006635">
    <property type="term" value="P:fatty acid beta-oxidation"/>
    <property type="evidence" value="ECO:0007669"/>
    <property type="project" value="TreeGrafter"/>
</dbReference>
<evidence type="ECO:0000256" key="16">
    <source>
        <dbReference type="ARBA" id="ARBA00066387"/>
    </source>
</evidence>
<evidence type="ECO:0000256" key="6">
    <source>
        <dbReference type="ARBA" id="ARBA00022741"/>
    </source>
</evidence>
<evidence type="ECO:0000256" key="8">
    <source>
        <dbReference type="ARBA" id="ARBA00022840"/>
    </source>
</evidence>
<feature type="transmembrane region" description="Helical" evidence="22">
    <location>
        <begin position="323"/>
        <end position="342"/>
    </location>
</feature>
<keyword evidence="11 22" id="KW-0472">Membrane</keyword>
<evidence type="ECO:0000256" key="13">
    <source>
        <dbReference type="ARBA" id="ARBA00051861"/>
    </source>
</evidence>
<evidence type="ECO:0000256" key="9">
    <source>
        <dbReference type="ARBA" id="ARBA00022967"/>
    </source>
</evidence>
<evidence type="ECO:0000256" key="7">
    <source>
        <dbReference type="ARBA" id="ARBA00022824"/>
    </source>
</evidence>
<dbReference type="PROSITE" id="PS50929">
    <property type="entry name" value="ABC_TM1F"/>
    <property type="match status" value="1"/>
</dbReference>
<dbReference type="GO" id="GO:0005765">
    <property type="term" value="C:lysosomal membrane"/>
    <property type="evidence" value="ECO:0007669"/>
    <property type="project" value="UniProtKB-SubCell"/>
</dbReference>
<name>A0AB34HRT4_ESCRO</name>
<comment type="function">
    <text evidence="14">Lysosomal membrane protein that transports cobalamin (Vitamin B12) from the lysosomal lumen to the cytosol in an ATP-dependent manner. Targeted by LMBRD1 lysosomal chaperone from the endoplasmic reticulum to the lysosomal membrane. Then forms a complex with lysosomal chaperone LMBRD1 and cytosolic MMACHC to transport cobalamin across the lysosomal membrane.</text>
</comment>
<keyword evidence="9" id="KW-1278">Translocase</keyword>
<evidence type="ECO:0000256" key="15">
    <source>
        <dbReference type="ARBA" id="ARBA00064464"/>
    </source>
</evidence>
<keyword evidence="10 22" id="KW-1133">Transmembrane helix</keyword>
<keyword evidence="7" id="KW-0256">Endoplasmic reticulum</keyword>
<dbReference type="GO" id="GO:0015420">
    <property type="term" value="F:ABC-type vitamin B12 transporter activity"/>
    <property type="evidence" value="ECO:0007669"/>
    <property type="project" value="UniProtKB-EC"/>
</dbReference>